<dbReference type="PROSITE" id="PS01117">
    <property type="entry name" value="HTH_MARR_1"/>
    <property type="match status" value="1"/>
</dbReference>
<dbReference type="SMART" id="SM00347">
    <property type="entry name" value="HTH_MARR"/>
    <property type="match status" value="1"/>
</dbReference>
<accession>A0A318JTQ0</accession>
<name>A0A318JTQ0_9BURK</name>
<dbReference type="PANTHER" id="PTHR42756">
    <property type="entry name" value="TRANSCRIPTIONAL REGULATOR, MARR"/>
    <property type="match status" value="1"/>
</dbReference>
<evidence type="ECO:0000313" key="6">
    <source>
        <dbReference type="Proteomes" id="UP000247792"/>
    </source>
</evidence>
<keyword evidence="2 5" id="KW-0238">DNA-binding</keyword>
<reference evidence="5 6" key="1">
    <citation type="submission" date="2018-05" db="EMBL/GenBank/DDBJ databases">
        <title>Genomic Encyclopedia of Type Strains, Phase IV (KMG-IV): sequencing the most valuable type-strain genomes for metagenomic binning, comparative biology and taxonomic classification.</title>
        <authorList>
            <person name="Goeker M."/>
        </authorList>
    </citation>
    <scope>NUCLEOTIDE SEQUENCE [LARGE SCALE GENOMIC DNA]</scope>
    <source>
        <strain evidence="5 6">DSM 19792</strain>
    </source>
</reference>
<dbReference type="GO" id="GO:0003677">
    <property type="term" value="F:DNA binding"/>
    <property type="evidence" value="ECO:0007669"/>
    <property type="project" value="UniProtKB-KW"/>
</dbReference>
<keyword evidence="3" id="KW-0804">Transcription</keyword>
<evidence type="ECO:0000259" key="4">
    <source>
        <dbReference type="PROSITE" id="PS50995"/>
    </source>
</evidence>
<evidence type="ECO:0000256" key="2">
    <source>
        <dbReference type="ARBA" id="ARBA00023125"/>
    </source>
</evidence>
<proteinExistence type="predicted"/>
<dbReference type="InterPro" id="IPR036388">
    <property type="entry name" value="WH-like_DNA-bd_sf"/>
</dbReference>
<dbReference type="EMBL" id="QJKB01000003">
    <property type="protein sequence ID" value="PXX43858.1"/>
    <property type="molecule type" value="Genomic_DNA"/>
</dbReference>
<dbReference type="InterPro" id="IPR023187">
    <property type="entry name" value="Tscrpt_reg_MarR-type_CS"/>
</dbReference>
<dbReference type="InterPro" id="IPR000835">
    <property type="entry name" value="HTH_MarR-typ"/>
</dbReference>
<dbReference type="SUPFAM" id="SSF46785">
    <property type="entry name" value="Winged helix' DNA-binding domain"/>
    <property type="match status" value="1"/>
</dbReference>
<evidence type="ECO:0000256" key="1">
    <source>
        <dbReference type="ARBA" id="ARBA00023015"/>
    </source>
</evidence>
<protein>
    <submittedName>
        <fullName evidence="5">DNA-binding MarR family transcriptional regulator</fullName>
    </submittedName>
</protein>
<dbReference type="Pfam" id="PF01047">
    <property type="entry name" value="MarR"/>
    <property type="match status" value="1"/>
</dbReference>
<dbReference type="InterPro" id="IPR036390">
    <property type="entry name" value="WH_DNA-bd_sf"/>
</dbReference>
<gene>
    <name evidence="5" type="ORF">DFR42_103126</name>
</gene>
<dbReference type="PRINTS" id="PR00598">
    <property type="entry name" value="HTHMARR"/>
</dbReference>
<feature type="domain" description="HTH marR-type" evidence="4">
    <location>
        <begin position="16"/>
        <end position="151"/>
    </location>
</feature>
<evidence type="ECO:0000256" key="3">
    <source>
        <dbReference type="ARBA" id="ARBA00023163"/>
    </source>
</evidence>
<dbReference type="GO" id="GO:0003700">
    <property type="term" value="F:DNA-binding transcription factor activity"/>
    <property type="evidence" value="ECO:0007669"/>
    <property type="project" value="InterPro"/>
</dbReference>
<dbReference type="AlphaFoldDB" id="A0A318JTQ0"/>
<organism evidence="5 6">
    <name type="scientific">Undibacterium pigrum</name>
    <dbReference type="NCBI Taxonomy" id="401470"/>
    <lineage>
        <taxon>Bacteria</taxon>
        <taxon>Pseudomonadati</taxon>
        <taxon>Pseudomonadota</taxon>
        <taxon>Betaproteobacteria</taxon>
        <taxon>Burkholderiales</taxon>
        <taxon>Oxalobacteraceae</taxon>
        <taxon>Undibacterium</taxon>
    </lineage>
</organism>
<dbReference type="Proteomes" id="UP000247792">
    <property type="component" value="Unassembled WGS sequence"/>
</dbReference>
<comment type="caution">
    <text evidence="5">The sequence shown here is derived from an EMBL/GenBank/DDBJ whole genome shotgun (WGS) entry which is preliminary data.</text>
</comment>
<evidence type="ECO:0000313" key="5">
    <source>
        <dbReference type="EMBL" id="PXX43858.1"/>
    </source>
</evidence>
<dbReference type="Gene3D" id="1.10.10.10">
    <property type="entry name" value="Winged helix-like DNA-binding domain superfamily/Winged helix DNA-binding domain"/>
    <property type="match status" value="1"/>
</dbReference>
<keyword evidence="6" id="KW-1185">Reference proteome</keyword>
<dbReference type="PANTHER" id="PTHR42756:SF1">
    <property type="entry name" value="TRANSCRIPTIONAL REPRESSOR OF EMRAB OPERON"/>
    <property type="match status" value="1"/>
</dbReference>
<dbReference type="PROSITE" id="PS50995">
    <property type="entry name" value="HTH_MARR_2"/>
    <property type="match status" value="1"/>
</dbReference>
<sequence>MRPAYHTIILKNYLMGERYLRSIRLLSECMQLFEQASARNVRKLGFTHSQFDIIATLGNTPGMTCKELGEKTLITKGTLTGVLDRLEQKGLIQRDRGNDDRRQLFVKLTPVGETTFDDIFPKIVQSGKQRFKTYTEDDYLSLESSLLKLRQHLQDDDCT</sequence>
<keyword evidence="1" id="KW-0805">Transcription regulation</keyword>